<accession>A0AAD4G552</accession>
<evidence type="ECO:0000313" key="2">
    <source>
        <dbReference type="EMBL" id="KAF8414672.1"/>
    </source>
</evidence>
<sequence length="74" mass="7895">MAISSMSQGSMKKTLCHGEFFHGLITCGTSGFHVSIQSYLQPCRALVGVTTGLVLFVLIILGFTPTHALRASPQ</sequence>
<evidence type="ECO:0000256" key="1">
    <source>
        <dbReference type="SAM" id="Phobius"/>
    </source>
</evidence>
<gene>
    <name evidence="2" type="ORF">L210DRAFT_2880993</name>
</gene>
<keyword evidence="1" id="KW-0812">Transmembrane</keyword>
<name>A0AAD4G552_BOLED</name>
<organism evidence="2 3">
    <name type="scientific">Boletus edulis BED1</name>
    <dbReference type="NCBI Taxonomy" id="1328754"/>
    <lineage>
        <taxon>Eukaryota</taxon>
        <taxon>Fungi</taxon>
        <taxon>Dikarya</taxon>
        <taxon>Basidiomycota</taxon>
        <taxon>Agaricomycotina</taxon>
        <taxon>Agaricomycetes</taxon>
        <taxon>Agaricomycetidae</taxon>
        <taxon>Boletales</taxon>
        <taxon>Boletineae</taxon>
        <taxon>Boletaceae</taxon>
        <taxon>Boletoideae</taxon>
        <taxon>Boletus</taxon>
    </lineage>
</organism>
<feature type="transmembrane region" description="Helical" evidence="1">
    <location>
        <begin position="20"/>
        <end position="40"/>
    </location>
</feature>
<feature type="transmembrane region" description="Helical" evidence="1">
    <location>
        <begin position="46"/>
        <end position="64"/>
    </location>
</feature>
<dbReference type="AlphaFoldDB" id="A0AAD4G552"/>
<keyword evidence="3" id="KW-1185">Reference proteome</keyword>
<proteinExistence type="predicted"/>
<protein>
    <submittedName>
        <fullName evidence="2">Uncharacterized protein</fullName>
    </submittedName>
</protein>
<evidence type="ECO:0000313" key="3">
    <source>
        <dbReference type="Proteomes" id="UP001194468"/>
    </source>
</evidence>
<reference evidence="2" key="1">
    <citation type="submission" date="2019-10" db="EMBL/GenBank/DDBJ databases">
        <authorList>
            <consortium name="DOE Joint Genome Institute"/>
            <person name="Kuo A."/>
            <person name="Miyauchi S."/>
            <person name="Kiss E."/>
            <person name="Drula E."/>
            <person name="Kohler A."/>
            <person name="Sanchez-Garcia M."/>
            <person name="Andreopoulos B."/>
            <person name="Barry K.W."/>
            <person name="Bonito G."/>
            <person name="Buee M."/>
            <person name="Carver A."/>
            <person name="Chen C."/>
            <person name="Cichocki N."/>
            <person name="Clum A."/>
            <person name="Culley D."/>
            <person name="Crous P.W."/>
            <person name="Fauchery L."/>
            <person name="Girlanda M."/>
            <person name="Hayes R."/>
            <person name="Keri Z."/>
            <person name="LaButti K."/>
            <person name="Lipzen A."/>
            <person name="Lombard V."/>
            <person name="Magnuson J."/>
            <person name="Maillard F."/>
            <person name="Morin E."/>
            <person name="Murat C."/>
            <person name="Nolan M."/>
            <person name="Ohm R."/>
            <person name="Pangilinan J."/>
            <person name="Pereira M."/>
            <person name="Perotto S."/>
            <person name="Peter M."/>
            <person name="Riley R."/>
            <person name="Sitrit Y."/>
            <person name="Stielow B."/>
            <person name="Szollosi G."/>
            <person name="Zifcakova L."/>
            <person name="Stursova M."/>
            <person name="Spatafora J.W."/>
            <person name="Tedersoo L."/>
            <person name="Vaario L.-M."/>
            <person name="Yamada A."/>
            <person name="Yan M."/>
            <person name="Wang P."/>
            <person name="Xu J."/>
            <person name="Bruns T."/>
            <person name="Baldrian P."/>
            <person name="Vilgalys R."/>
            <person name="Henrissat B."/>
            <person name="Grigoriev I.V."/>
            <person name="Hibbett D."/>
            <person name="Nagy L.G."/>
            <person name="Martin F.M."/>
        </authorList>
    </citation>
    <scope>NUCLEOTIDE SEQUENCE</scope>
    <source>
        <strain evidence="2">BED1</strain>
    </source>
</reference>
<dbReference type="EMBL" id="WHUW01000454">
    <property type="protein sequence ID" value="KAF8414672.1"/>
    <property type="molecule type" value="Genomic_DNA"/>
</dbReference>
<keyword evidence="1" id="KW-1133">Transmembrane helix</keyword>
<comment type="caution">
    <text evidence="2">The sequence shown here is derived from an EMBL/GenBank/DDBJ whole genome shotgun (WGS) entry which is preliminary data.</text>
</comment>
<reference evidence="2" key="2">
    <citation type="journal article" date="2020" name="Nat. Commun.">
        <title>Large-scale genome sequencing of mycorrhizal fungi provides insights into the early evolution of symbiotic traits.</title>
        <authorList>
            <person name="Miyauchi S."/>
            <person name="Kiss E."/>
            <person name="Kuo A."/>
            <person name="Drula E."/>
            <person name="Kohler A."/>
            <person name="Sanchez-Garcia M."/>
            <person name="Morin E."/>
            <person name="Andreopoulos B."/>
            <person name="Barry K.W."/>
            <person name="Bonito G."/>
            <person name="Buee M."/>
            <person name="Carver A."/>
            <person name="Chen C."/>
            <person name="Cichocki N."/>
            <person name="Clum A."/>
            <person name="Culley D."/>
            <person name="Crous P.W."/>
            <person name="Fauchery L."/>
            <person name="Girlanda M."/>
            <person name="Hayes R.D."/>
            <person name="Keri Z."/>
            <person name="LaButti K."/>
            <person name="Lipzen A."/>
            <person name="Lombard V."/>
            <person name="Magnuson J."/>
            <person name="Maillard F."/>
            <person name="Murat C."/>
            <person name="Nolan M."/>
            <person name="Ohm R.A."/>
            <person name="Pangilinan J."/>
            <person name="Pereira M.F."/>
            <person name="Perotto S."/>
            <person name="Peter M."/>
            <person name="Pfister S."/>
            <person name="Riley R."/>
            <person name="Sitrit Y."/>
            <person name="Stielow J.B."/>
            <person name="Szollosi G."/>
            <person name="Zifcakova L."/>
            <person name="Stursova M."/>
            <person name="Spatafora J.W."/>
            <person name="Tedersoo L."/>
            <person name="Vaario L.M."/>
            <person name="Yamada A."/>
            <person name="Yan M."/>
            <person name="Wang P."/>
            <person name="Xu J."/>
            <person name="Bruns T."/>
            <person name="Baldrian P."/>
            <person name="Vilgalys R."/>
            <person name="Dunand C."/>
            <person name="Henrissat B."/>
            <person name="Grigoriev I.V."/>
            <person name="Hibbett D."/>
            <person name="Nagy L.G."/>
            <person name="Martin F.M."/>
        </authorList>
    </citation>
    <scope>NUCLEOTIDE SEQUENCE</scope>
    <source>
        <strain evidence="2">BED1</strain>
    </source>
</reference>
<dbReference type="Proteomes" id="UP001194468">
    <property type="component" value="Unassembled WGS sequence"/>
</dbReference>
<keyword evidence="1" id="KW-0472">Membrane</keyword>